<gene>
    <name evidence="1" type="ORF">F2Y86_21150</name>
</gene>
<dbReference type="Proteomes" id="UP000325055">
    <property type="component" value="Unassembled WGS sequence"/>
</dbReference>
<dbReference type="RefSeq" id="WP_149950365.1">
    <property type="nucleotide sequence ID" value="NZ_RCXI01000022.1"/>
</dbReference>
<dbReference type="InterPro" id="IPR036249">
    <property type="entry name" value="Thioredoxin-like_sf"/>
</dbReference>
<name>A0A5M6A6U3_9BACE</name>
<dbReference type="Gene3D" id="3.40.30.10">
    <property type="entry name" value="Glutaredoxin"/>
    <property type="match status" value="1"/>
</dbReference>
<dbReference type="Gene3D" id="2.60.40.10">
    <property type="entry name" value="Immunoglobulins"/>
    <property type="match status" value="1"/>
</dbReference>
<reference evidence="1 2" key="1">
    <citation type="journal article" date="2019" name="Nat. Med.">
        <title>A library of human gut bacterial isolates paired with longitudinal multiomics data enables mechanistic microbiome research.</title>
        <authorList>
            <person name="Poyet M."/>
            <person name="Groussin M."/>
            <person name="Gibbons S.M."/>
            <person name="Avila-Pacheco J."/>
            <person name="Jiang X."/>
            <person name="Kearney S.M."/>
            <person name="Perrotta A.R."/>
            <person name="Berdy B."/>
            <person name="Zhao S."/>
            <person name="Lieberman T.D."/>
            <person name="Swanson P.K."/>
            <person name="Smith M."/>
            <person name="Roesemann S."/>
            <person name="Alexander J.E."/>
            <person name="Rich S.A."/>
            <person name="Livny J."/>
            <person name="Vlamakis H."/>
            <person name="Clish C."/>
            <person name="Bullock K."/>
            <person name="Deik A."/>
            <person name="Scott J."/>
            <person name="Pierce K.A."/>
            <person name="Xavier R.J."/>
            <person name="Alm E.J."/>
        </authorList>
    </citation>
    <scope>NUCLEOTIDE SEQUENCE [LARGE SCALE GENOMIC DNA]</scope>
    <source>
        <strain evidence="1 2">BIOML-A7</strain>
    </source>
</reference>
<dbReference type="InterPro" id="IPR011467">
    <property type="entry name" value="DUF1573"/>
</dbReference>
<dbReference type="SUPFAM" id="SSF52833">
    <property type="entry name" value="Thioredoxin-like"/>
    <property type="match status" value="1"/>
</dbReference>
<organism evidence="1 2">
    <name type="scientific">Bacteroides cellulosilyticus</name>
    <dbReference type="NCBI Taxonomy" id="246787"/>
    <lineage>
        <taxon>Bacteria</taxon>
        <taxon>Pseudomonadati</taxon>
        <taxon>Bacteroidota</taxon>
        <taxon>Bacteroidia</taxon>
        <taxon>Bacteroidales</taxon>
        <taxon>Bacteroidaceae</taxon>
        <taxon>Bacteroides</taxon>
    </lineage>
</organism>
<sequence>MKKLLCILLFFFCLISCDDSRQQKIACLLQEWIGKEIIFPSNSITMLLKTDTIPFSKPKTQYVIVSYIDSIGCTNCKLRLPVWEAFINQLYSICPGKVSTLLFLHPKDREELIHILERDKFSYPICIDEKDSFNKLNQFPTDMIFQTFLLDENNKVLAIGSPIHNPKIRELYLNIIQGAKVTVDGKENAVQTEVSLDKTTMHFGRFDWKEEQNDTFILKNVGNHLLIIQDVTTSCGCTQVTYSKEPVLPGDSVSLHVTYKADHPEHFDKTITVYCNAKPSPVILRITGDAE</sequence>
<accession>A0A5M6A6U3</accession>
<evidence type="ECO:0000313" key="2">
    <source>
        <dbReference type="Proteomes" id="UP000325055"/>
    </source>
</evidence>
<dbReference type="PANTHER" id="PTHR37833:SF1">
    <property type="entry name" value="SIGNAL PEPTIDE PROTEIN"/>
    <property type="match status" value="1"/>
</dbReference>
<evidence type="ECO:0000313" key="1">
    <source>
        <dbReference type="EMBL" id="KAA5404639.1"/>
    </source>
</evidence>
<comment type="caution">
    <text evidence="1">The sequence shown here is derived from an EMBL/GenBank/DDBJ whole genome shotgun (WGS) entry which is preliminary data.</text>
</comment>
<dbReference type="InterPro" id="IPR013783">
    <property type="entry name" value="Ig-like_fold"/>
</dbReference>
<dbReference type="EMBL" id="VVYW01000021">
    <property type="protein sequence ID" value="KAA5404639.1"/>
    <property type="molecule type" value="Genomic_DNA"/>
</dbReference>
<dbReference type="AlphaFoldDB" id="A0A5M6A6U3"/>
<dbReference type="PANTHER" id="PTHR37833">
    <property type="entry name" value="LIPOPROTEIN-RELATED"/>
    <property type="match status" value="1"/>
</dbReference>
<protein>
    <submittedName>
        <fullName evidence="1">DUF1573 domain-containing protein</fullName>
    </submittedName>
</protein>
<proteinExistence type="predicted"/>
<dbReference type="Pfam" id="PF07610">
    <property type="entry name" value="DUF1573"/>
    <property type="match status" value="1"/>
</dbReference>